<dbReference type="InterPro" id="IPR011009">
    <property type="entry name" value="Kinase-like_dom_sf"/>
</dbReference>
<name>A0ABW5PAX3_9BACL</name>
<dbReference type="Proteomes" id="UP001597541">
    <property type="component" value="Unassembled WGS sequence"/>
</dbReference>
<protein>
    <submittedName>
        <fullName evidence="2">Phosphotransferase</fullName>
    </submittedName>
</protein>
<dbReference type="SUPFAM" id="SSF56112">
    <property type="entry name" value="Protein kinase-like (PK-like)"/>
    <property type="match status" value="1"/>
</dbReference>
<reference evidence="3" key="1">
    <citation type="journal article" date="2019" name="Int. J. Syst. Evol. Microbiol.">
        <title>The Global Catalogue of Microorganisms (GCM) 10K type strain sequencing project: providing services to taxonomists for standard genome sequencing and annotation.</title>
        <authorList>
            <consortium name="The Broad Institute Genomics Platform"/>
            <consortium name="The Broad Institute Genome Sequencing Center for Infectious Disease"/>
            <person name="Wu L."/>
            <person name="Ma J."/>
        </authorList>
    </citation>
    <scope>NUCLEOTIDE SEQUENCE [LARGE SCALE GENOMIC DNA]</scope>
    <source>
        <strain evidence="3">KCTC 3950</strain>
    </source>
</reference>
<dbReference type="EMBL" id="JBHUME010000007">
    <property type="protein sequence ID" value="MFD2612368.1"/>
    <property type="molecule type" value="Genomic_DNA"/>
</dbReference>
<proteinExistence type="predicted"/>
<sequence>MAGKTINGSTIIHFWNEHQLSKHIESAFGKEAELNRRGMKCFKDSFKSSIWKLNLLTKKGPSSIILKVFKSYDREKNAVELNMYSKARKAFGDFMPEIYHAEYSKESKNVWVLMETIQSLESQVVYTPHHFDQIIPALAKMHARMHGHRFYEHRDVFAGWLPEYHSEEKIQRRNEIKELTLAYLEKAMNRPDLNAVLAPSYSQIQRIIRKGPHYFPELLEAGQSICHSDLQALNIGCNNIKDARWNVKFLDWEGARYDPCWFDLVSLVGVFLSYRDDWRKDETAIVARCARLYADEMRKYGIVFKQDPVTLYTMAEMQLILEKNLYLQLYWEVEGVKRGYLLRGYMEKINKAGKQMGL</sequence>
<evidence type="ECO:0000313" key="3">
    <source>
        <dbReference type="Proteomes" id="UP001597541"/>
    </source>
</evidence>
<dbReference type="InterPro" id="IPR002575">
    <property type="entry name" value="Aminoglycoside_PTrfase"/>
</dbReference>
<gene>
    <name evidence="2" type="ORF">ACFSUF_08035</name>
</gene>
<dbReference type="RefSeq" id="WP_377601879.1">
    <property type="nucleotide sequence ID" value="NZ_JBHUME010000007.1"/>
</dbReference>
<evidence type="ECO:0000313" key="2">
    <source>
        <dbReference type="EMBL" id="MFD2612368.1"/>
    </source>
</evidence>
<evidence type="ECO:0000259" key="1">
    <source>
        <dbReference type="Pfam" id="PF01636"/>
    </source>
</evidence>
<dbReference type="Pfam" id="PF01636">
    <property type="entry name" value="APH"/>
    <property type="match status" value="1"/>
</dbReference>
<keyword evidence="3" id="KW-1185">Reference proteome</keyword>
<organism evidence="2 3">
    <name type="scientific">Paenibacillus gansuensis</name>
    <dbReference type="NCBI Taxonomy" id="306542"/>
    <lineage>
        <taxon>Bacteria</taxon>
        <taxon>Bacillati</taxon>
        <taxon>Bacillota</taxon>
        <taxon>Bacilli</taxon>
        <taxon>Bacillales</taxon>
        <taxon>Paenibacillaceae</taxon>
        <taxon>Paenibacillus</taxon>
    </lineage>
</organism>
<accession>A0ABW5PAX3</accession>
<feature type="domain" description="Aminoglycoside phosphotransferase" evidence="1">
    <location>
        <begin position="94"/>
        <end position="284"/>
    </location>
</feature>
<dbReference type="Gene3D" id="3.90.1200.10">
    <property type="match status" value="1"/>
</dbReference>
<comment type="caution">
    <text evidence="2">The sequence shown here is derived from an EMBL/GenBank/DDBJ whole genome shotgun (WGS) entry which is preliminary data.</text>
</comment>